<name>A0A068SQ32_NEOGA</name>
<dbReference type="EMBL" id="HG938353">
    <property type="protein sequence ID" value="CDN48387.1"/>
    <property type="molecule type" value="Genomic_DNA"/>
</dbReference>
<evidence type="ECO:0000313" key="3">
    <source>
        <dbReference type="EMBL" id="CDN48387.1"/>
    </source>
</evidence>
<keyword evidence="3" id="KW-0645">Protease</keyword>
<gene>
    <name evidence="3" type="ORF">RG540_CH22190</name>
</gene>
<feature type="binding site" evidence="1">
    <location>
        <position position="34"/>
    </location>
    <ligand>
        <name>Zn(2+)</name>
        <dbReference type="ChEBI" id="CHEBI:29105"/>
    </ligand>
</feature>
<keyword evidence="3" id="KW-0378">Hydrolase</keyword>
<reference evidence="4" key="1">
    <citation type="journal article" date="2014" name="BMC Genomics">
        <title>Genome sequencing of two Neorhizobium galegae strains reveals a noeT gene responsible for the unusual acetylation of the nodulation factors.</title>
        <authorList>
            <person name="Osterman J."/>
            <person name="Marsh J."/>
            <person name="Laine P.K."/>
            <person name="Zeng Z."/>
            <person name="Alatalo E."/>
            <person name="Sullivan J.T."/>
            <person name="Young J.P."/>
            <person name="Thomas-Oates J."/>
            <person name="Paulin L."/>
            <person name="Lindstrom K."/>
        </authorList>
    </citation>
    <scope>NUCLEOTIDE SEQUENCE [LARGE SCALE GENOMIC DNA]</scope>
    <source>
        <strain evidence="4">HAMBI 540</strain>
    </source>
</reference>
<feature type="binding site" evidence="1">
    <location>
        <position position="31"/>
    </location>
    <ligand>
        <name>Zn(2+)</name>
        <dbReference type="ChEBI" id="CHEBI:29105"/>
    </ligand>
</feature>
<dbReference type="GO" id="GO:0008233">
    <property type="term" value="F:peptidase activity"/>
    <property type="evidence" value="ECO:0007669"/>
    <property type="project" value="UniProtKB-KW"/>
</dbReference>
<feature type="binding site" evidence="1">
    <location>
        <position position="54"/>
    </location>
    <ligand>
        <name>Zn(2+)</name>
        <dbReference type="ChEBI" id="CHEBI:29105"/>
    </ligand>
</feature>
<dbReference type="GO" id="GO:0008270">
    <property type="term" value="F:zinc ion binding"/>
    <property type="evidence" value="ECO:0007669"/>
    <property type="project" value="UniProtKB-UniRule"/>
</dbReference>
<dbReference type="InterPro" id="IPR038366">
    <property type="entry name" value="Znf_CppX_C4_sf"/>
</dbReference>
<proteinExistence type="inferred from homology"/>
<dbReference type="eggNOG" id="ENOG5031AGP">
    <property type="taxonomic scope" value="Bacteria"/>
</dbReference>
<dbReference type="GO" id="GO:0051082">
    <property type="term" value="F:unfolded protein binding"/>
    <property type="evidence" value="ECO:0007669"/>
    <property type="project" value="UniProtKB-UniRule"/>
</dbReference>
<comment type="similarity">
    <text evidence="1">Belongs to the ClpX chaperone family.</text>
</comment>
<keyword evidence="1" id="KW-0143">Chaperone</keyword>
<evidence type="ECO:0000256" key="1">
    <source>
        <dbReference type="PROSITE-ProRule" id="PRU01250"/>
    </source>
</evidence>
<dbReference type="AlphaFoldDB" id="A0A068SQ32"/>
<keyword evidence="1" id="KW-0479">Metal-binding</keyword>
<keyword evidence="4" id="KW-1185">Reference proteome</keyword>
<dbReference type="PATRIC" id="fig|1028800.3.peg.2247"/>
<dbReference type="Proteomes" id="UP000028181">
    <property type="component" value="Chromosome I"/>
</dbReference>
<dbReference type="PROSITE" id="PS51902">
    <property type="entry name" value="CLPX_ZB"/>
    <property type="match status" value="1"/>
</dbReference>
<dbReference type="Pfam" id="PF06689">
    <property type="entry name" value="zf-C4_ClpX"/>
    <property type="match status" value="1"/>
</dbReference>
<dbReference type="GO" id="GO:0006508">
    <property type="term" value="P:proteolysis"/>
    <property type="evidence" value="ECO:0007669"/>
    <property type="project" value="UniProtKB-KW"/>
</dbReference>
<dbReference type="SMART" id="SM00994">
    <property type="entry name" value="zf-C4_ClpX"/>
    <property type="match status" value="1"/>
</dbReference>
<feature type="binding site" evidence="1">
    <location>
        <position position="57"/>
    </location>
    <ligand>
        <name>Zn(2+)</name>
        <dbReference type="ChEBI" id="CHEBI:29105"/>
    </ligand>
</feature>
<organism evidence="3 4">
    <name type="scientific">Neorhizobium galegae bv. orientalis str. HAMBI 540</name>
    <dbReference type="NCBI Taxonomy" id="1028800"/>
    <lineage>
        <taxon>Bacteria</taxon>
        <taxon>Pseudomonadati</taxon>
        <taxon>Pseudomonadota</taxon>
        <taxon>Alphaproteobacteria</taxon>
        <taxon>Hyphomicrobiales</taxon>
        <taxon>Rhizobiaceae</taxon>
        <taxon>Rhizobium/Agrobacterium group</taxon>
        <taxon>Neorhizobium</taxon>
    </lineage>
</organism>
<dbReference type="SUPFAM" id="SSF57716">
    <property type="entry name" value="Glucocorticoid receptor-like (DNA-binding domain)"/>
    <property type="match status" value="1"/>
</dbReference>
<feature type="domain" description="ClpX-type ZB" evidence="2">
    <location>
        <begin position="19"/>
        <end position="73"/>
    </location>
</feature>
<dbReference type="GO" id="GO:0046983">
    <property type="term" value="F:protein dimerization activity"/>
    <property type="evidence" value="ECO:0007669"/>
    <property type="project" value="UniProtKB-UniRule"/>
</dbReference>
<dbReference type="KEGG" id="ngg:RG540_CH22190"/>
<evidence type="ECO:0000259" key="2">
    <source>
        <dbReference type="PROSITE" id="PS51902"/>
    </source>
</evidence>
<dbReference type="InterPro" id="IPR059188">
    <property type="entry name" value="Znf_CLPX-like"/>
</dbReference>
<dbReference type="HOGENOM" id="CLU_1325197_0_0_5"/>
<accession>A0A068SQ32</accession>
<protein>
    <submittedName>
        <fullName evidence="3">ATP-dependent protease Clp, ATPase subunit</fullName>
    </submittedName>
</protein>
<keyword evidence="1" id="KW-0862">Zinc</keyword>
<evidence type="ECO:0000313" key="4">
    <source>
        <dbReference type="Proteomes" id="UP000028181"/>
    </source>
</evidence>
<sequence length="207" mass="22488">MYIGVDGMNFPTRLKGALSLLFGRGDDGNVCSFCGENRRTVEMIIAGPAATAICNRCIFVCNQVMLENSGPPGFRRHAEKDHEKSIAIPLAHDEVLLGAPERIALEQMLHALVASLPQCRLIGWSYMHSQDRFDLLTVEILTTSGMQPNEISNLAQQNWRQMRDRFVAARSVPANLEEPALIGTAAAATQAASAYAKAVGSFEPTAS</sequence>
<dbReference type="GO" id="GO:0006457">
    <property type="term" value="P:protein folding"/>
    <property type="evidence" value="ECO:0007669"/>
    <property type="project" value="UniProtKB-UniRule"/>
</dbReference>
<dbReference type="Gene3D" id="6.20.220.10">
    <property type="entry name" value="ClpX chaperone, C4-type zinc finger domain"/>
    <property type="match status" value="1"/>
</dbReference>
<dbReference type="InterPro" id="IPR010603">
    <property type="entry name" value="Znf_CppX_C4"/>
</dbReference>